<dbReference type="RefSeq" id="WP_071307718.1">
    <property type="nucleotide sequence ID" value="NZ_MLQR01000001.1"/>
</dbReference>
<accession>A0A1S2LWT7</accession>
<reference evidence="1 2" key="1">
    <citation type="submission" date="2016-10" db="EMBL/GenBank/DDBJ databases">
        <title>Draft genome sequences of four alkaliphilic bacteria belonging to the Anaerobacillus genus.</title>
        <authorList>
            <person name="Bassil N.M."/>
            <person name="Lloyd J.R."/>
        </authorList>
    </citation>
    <scope>NUCLEOTIDE SEQUENCE [LARGE SCALE GENOMIC DNA]</scope>
    <source>
        <strain evidence="1 2">DSM 18345</strain>
    </source>
</reference>
<dbReference type="NCBIfam" id="NF046065">
    <property type="entry name" value="MtxRegRemB"/>
    <property type="match status" value="1"/>
</dbReference>
<gene>
    <name evidence="1" type="ORF">BKP37_00035</name>
</gene>
<evidence type="ECO:0000313" key="2">
    <source>
        <dbReference type="Proteomes" id="UP000179524"/>
    </source>
</evidence>
<dbReference type="EMBL" id="MLQR01000001">
    <property type="protein sequence ID" value="OIJ16989.1"/>
    <property type="molecule type" value="Genomic_DNA"/>
</dbReference>
<dbReference type="InterPro" id="IPR007169">
    <property type="entry name" value="RemA-like"/>
</dbReference>
<evidence type="ECO:0000313" key="1">
    <source>
        <dbReference type="EMBL" id="OIJ16989.1"/>
    </source>
</evidence>
<organism evidence="1 2">
    <name type="scientific">Anaerobacillus alkalilacustris</name>
    <dbReference type="NCBI Taxonomy" id="393763"/>
    <lineage>
        <taxon>Bacteria</taxon>
        <taxon>Bacillati</taxon>
        <taxon>Bacillota</taxon>
        <taxon>Bacilli</taxon>
        <taxon>Bacillales</taxon>
        <taxon>Bacillaceae</taxon>
        <taxon>Anaerobacillus</taxon>
    </lineage>
</organism>
<dbReference type="Proteomes" id="UP000179524">
    <property type="component" value="Unassembled WGS sequence"/>
</dbReference>
<dbReference type="OrthoDB" id="9811390at2"/>
<dbReference type="Pfam" id="PF04025">
    <property type="entry name" value="RemA-like"/>
    <property type="match status" value="1"/>
</dbReference>
<comment type="caution">
    <text evidence="1">The sequence shown here is derived from an EMBL/GenBank/DDBJ whole genome shotgun (WGS) entry which is preliminary data.</text>
</comment>
<evidence type="ECO:0008006" key="3">
    <source>
        <dbReference type="Google" id="ProtNLM"/>
    </source>
</evidence>
<proteinExistence type="predicted"/>
<name>A0A1S2LWT7_9BACI</name>
<protein>
    <recommendedName>
        <fullName evidence="3">DUF370 domain-containing protein</fullName>
    </recommendedName>
</protein>
<sequence>MFIHLGGETVIRSKDVIAILDRQVKETSETTEEFLSNCIEAEKVEEILKDMTKSIVITTDKIFLSPISSTTLKRRALFVSDIEEV</sequence>
<dbReference type="AlphaFoldDB" id="A0A1S2LWT7"/>
<keyword evidence="2" id="KW-1185">Reference proteome</keyword>